<accession>Q95RL7</accession>
<proteinExistence type="evidence at transcript level"/>
<dbReference type="EMBL" id="AY061291">
    <property type="protein sequence ID" value="AAL28839.1"/>
    <property type="molecule type" value="mRNA"/>
</dbReference>
<evidence type="ECO:0000313" key="1">
    <source>
        <dbReference type="EMBL" id="AAL28839.1"/>
    </source>
</evidence>
<protein>
    <submittedName>
        <fullName evidence="1">LD20464p</fullName>
    </submittedName>
</protein>
<evidence type="ECO:0000313" key="2">
    <source>
        <dbReference type="FlyBase" id="FBgn0037705"/>
    </source>
</evidence>
<sequence length="100" mass="11315">MLTHSCKTHKYVLGQLISPRPHTEFVSFRSISKSSGLKGMLAGKKLTSNEEVIAKSDAYLKAKEKSYYINGIEKLKRTLLNEKLKFGRKKNVYCGRSGTF</sequence>
<name>Q95RL7_DROME</name>
<reference evidence="1" key="1">
    <citation type="submission" date="2001-10" db="EMBL/GenBank/DDBJ databases">
        <authorList>
            <person name="Stapleton M."/>
            <person name="Brokstein P."/>
            <person name="Hong L."/>
            <person name="Agbayani A."/>
            <person name="Carlson J."/>
            <person name="Champe M."/>
            <person name="Chavez C."/>
            <person name="Dorsett V."/>
            <person name="Farfan D."/>
            <person name="Frise E."/>
            <person name="George R."/>
            <person name="Gonzalez M."/>
            <person name="Guarin H."/>
            <person name="Li P."/>
            <person name="Liao G."/>
            <person name="Miranda A."/>
            <person name="Mungall C.J."/>
            <person name="Nunoo J."/>
            <person name="Pacleb J."/>
            <person name="Paragas V."/>
            <person name="Park S."/>
            <person name="Phouanenavong S."/>
            <person name="Wan K."/>
            <person name="Yu C."/>
            <person name="Lewis S.E."/>
            <person name="Rubin G.M."/>
            <person name="Celniker S."/>
        </authorList>
    </citation>
    <scope>NUCLEOTIDE SEQUENCE</scope>
    <source>
        <strain evidence="1">Berkeley</strain>
    </source>
</reference>
<organism evidence="1">
    <name type="scientific">Drosophila melanogaster</name>
    <name type="common">Fruit fly</name>
    <dbReference type="NCBI Taxonomy" id="7227"/>
    <lineage>
        <taxon>Eukaryota</taxon>
        <taxon>Metazoa</taxon>
        <taxon>Ecdysozoa</taxon>
        <taxon>Arthropoda</taxon>
        <taxon>Hexapoda</taxon>
        <taxon>Insecta</taxon>
        <taxon>Pterygota</taxon>
        <taxon>Neoptera</taxon>
        <taxon>Endopterygota</taxon>
        <taxon>Diptera</taxon>
        <taxon>Brachycera</taxon>
        <taxon>Muscomorpha</taxon>
        <taxon>Ephydroidea</taxon>
        <taxon>Drosophilidae</taxon>
        <taxon>Drosophila</taxon>
        <taxon>Sophophora</taxon>
    </lineage>
</organism>
<dbReference type="OrthoDB" id="8062037at2759"/>
<gene>
    <name evidence="2" type="primary">mura</name>
    <name evidence="1 2" type="ORF">CG9381</name>
</gene>
<dbReference type="AlphaFoldDB" id="Q95RL7"/>
<dbReference type="AGR" id="FB:FBgn0037705"/>
<dbReference type="FlyBase" id="FBgn0037705">
    <property type="gene designation" value="mura"/>
</dbReference>